<accession>A0A9Q1FM20</accession>
<keyword evidence="2" id="KW-1185">Reference proteome</keyword>
<name>A0A9Q1FM20_SYNKA</name>
<dbReference type="Proteomes" id="UP001152622">
    <property type="component" value="Chromosome 5"/>
</dbReference>
<protein>
    <submittedName>
        <fullName evidence="1">Uncharacterized protein</fullName>
    </submittedName>
</protein>
<sequence length="128" mass="13771">MLISGTLSFRRRATERFNVAAALLILIAETAPLRRKQLYAVSSPLSRCSDRETGGGGTLRVRPACTVHSSVYGISVTHRSLETFSFCPPFSEASFSAPRLSLAHRGRAALLKPGIDAAVVLGEVRSID</sequence>
<dbReference type="EMBL" id="JAINUF010000005">
    <property type="protein sequence ID" value="KAJ8361273.1"/>
    <property type="molecule type" value="Genomic_DNA"/>
</dbReference>
<proteinExistence type="predicted"/>
<gene>
    <name evidence="1" type="ORF">SKAU_G00177980</name>
</gene>
<dbReference type="AlphaFoldDB" id="A0A9Q1FM20"/>
<evidence type="ECO:0000313" key="2">
    <source>
        <dbReference type="Proteomes" id="UP001152622"/>
    </source>
</evidence>
<evidence type="ECO:0000313" key="1">
    <source>
        <dbReference type="EMBL" id="KAJ8361273.1"/>
    </source>
</evidence>
<comment type="caution">
    <text evidence="1">The sequence shown here is derived from an EMBL/GenBank/DDBJ whole genome shotgun (WGS) entry which is preliminary data.</text>
</comment>
<organism evidence="1 2">
    <name type="scientific">Synaphobranchus kaupii</name>
    <name type="common">Kaup's arrowtooth eel</name>
    <dbReference type="NCBI Taxonomy" id="118154"/>
    <lineage>
        <taxon>Eukaryota</taxon>
        <taxon>Metazoa</taxon>
        <taxon>Chordata</taxon>
        <taxon>Craniata</taxon>
        <taxon>Vertebrata</taxon>
        <taxon>Euteleostomi</taxon>
        <taxon>Actinopterygii</taxon>
        <taxon>Neopterygii</taxon>
        <taxon>Teleostei</taxon>
        <taxon>Anguilliformes</taxon>
        <taxon>Synaphobranchidae</taxon>
        <taxon>Synaphobranchus</taxon>
    </lineage>
</organism>
<reference evidence="1" key="1">
    <citation type="journal article" date="2023" name="Science">
        <title>Genome structures resolve the early diversification of teleost fishes.</title>
        <authorList>
            <person name="Parey E."/>
            <person name="Louis A."/>
            <person name="Montfort J."/>
            <person name="Bouchez O."/>
            <person name="Roques C."/>
            <person name="Iampietro C."/>
            <person name="Lluch J."/>
            <person name="Castinel A."/>
            <person name="Donnadieu C."/>
            <person name="Desvignes T."/>
            <person name="Floi Bucao C."/>
            <person name="Jouanno E."/>
            <person name="Wen M."/>
            <person name="Mejri S."/>
            <person name="Dirks R."/>
            <person name="Jansen H."/>
            <person name="Henkel C."/>
            <person name="Chen W.J."/>
            <person name="Zahm M."/>
            <person name="Cabau C."/>
            <person name="Klopp C."/>
            <person name="Thompson A.W."/>
            <person name="Robinson-Rechavi M."/>
            <person name="Braasch I."/>
            <person name="Lecointre G."/>
            <person name="Bobe J."/>
            <person name="Postlethwait J.H."/>
            <person name="Berthelot C."/>
            <person name="Roest Crollius H."/>
            <person name="Guiguen Y."/>
        </authorList>
    </citation>
    <scope>NUCLEOTIDE SEQUENCE</scope>
    <source>
        <tissue evidence="1">Blood</tissue>
    </source>
</reference>